<dbReference type="STRING" id="380248.SAMN05216251_12458"/>
<dbReference type="EMBL" id="FONG01000024">
    <property type="protein sequence ID" value="SFF68527.1"/>
    <property type="molecule type" value="Genomic_DNA"/>
</dbReference>
<evidence type="ECO:0000256" key="2">
    <source>
        <dbReference type="SAM" id="Phobius"/>
    </source>
</evidence>
<feature type="chain" id="PRO_5011796012" description="Peptidase" evidence="3">
    <location>
        <begin position="48"/>
        <end position="523"/>
    </location>
</feature>
<keyword evidence="2" id="KW-0812">Transmembrane</keyword>
<dbReference type="Proteomes" id="UP000199323">
    <property type="component" value="Unassembled WGS sequence"/>
</dbReference>
<keyword evidence="2" id="KW-0472">Membrane</keyword>
<proteinExistence type="predicted"/>
<reference evidence="4 5" key="1">
    <citation type="submission" date="2016-10" db="EMBL/GenBank/DDBJ databases">
        <authorList>
            <person name="de Groot N.N."/>
        </authorList>
    </citation>
    <scope>NUCLEOTIDE SEQUENCE [LARGE SCALE GENOMIC DNA]</scope>
    <source>
        <strain evidence="4 5">CGMCC 4.3510</strain>
    </source>
</reference>
<evidence type="ECO:0000313" key="5">
    <source>
        <dbReference type="Proteomes" id="UP000199323"/>
    </source>
</evidence>
<keyword evidence="3" id="KW-0732">Signal</keyword>
<dbReference type="AlphaFoldDB" id="A0A1I2KTM1"/>
<evidence type="ECO:0008006" key="6">
    <source>
        <dbReference type="Google" id="ProtNLM"/>
    </source>
</evidence>
<feature type="region of interest" description="Disordered" evidence="1">
    <location>
        <begin position="377"/>
        <end position="397"/>
    </location>
</feature>
<feature type="region of interest" description="Disordered" evidence="1">
    <location>
        <begin position="431"/>
        <end position="491"/>
    </location>
</feature>
<evidence type="ECO:0000256" key="3">
    <source>
        <dbReference type="SAM" id="SignalP"/>
    </source>
</evidence>
<feature type="compositionally biased region" description="Low complexity" evidence="1">
    <location>
        <begin position="457"/>
        <end position="491"/>
    </location>
</feature>
<evidence type="ECO:0000313" key="4">
    <source>
        <dbReference type="EMBL" id="SFF68527.1"/>
    </source>
</evidence>
<gene>
    <name evidence="4" type="ORF">SAMN05216251_12458</name>
</gene>
<evidence type="ECO:0000256" key="1">
    <source>
        <dbReference type="SAM" id="MobiDB-lite"/>
    </source>
</evidence>
<feature type="region of interest" description="Disordered" evidence="1">
    <location>
        <begin position="1"/>
        <end position="24"/>
    </location>
</feature>
<keyword evidence="2" id="KW-1133">Transmembrane helix</keyword>
<keyword evidence="5" id="KW-1185">Reference proteome</keyword>
<accession>A0A1I2KTM1</accession>
<protein>
    <recommendedName>
        <fullName evidence="6">Peptidase</fullName>
    </recommendedName>
</protein>
<sequence length="523" mass="52659">MSLPMASVNRTGGRTTRWKSGRRRGAGLPAAALAVPLLLLGAPAAPAAATETVTAPAAAGAGTVAIEATDAVTLPPMVTHSARTAITIGFGKDRPGHPTGPRTITVDTSGAAAVVDFFQFPDCERGATEDIHVCTVPHKKADGSDTVTFTASAAPDLQGGAARLITYTGSWGGVPATPASTRVRVGTSTDLRAAAPRPVGVKPGSGGSLAVAVTDKGLVGADAFLLTVQVTSARLSLVKDPACTYDTQYGRDRLTCRYDVPVAPGQTVAVRPVRFTTRADSFNEEVAFGVTALVSPGPGEPPAADHDPYWTGTKVRVVTGADFRATGARLTGPVGAKLTARFSFVNAGPAATDDGPGMYAVVTVPKGTEAVDVPRVCDPTLDDDGSQPDPEHPGRYQCPFLNGSGAPGIVHTLDFTFRIVTADVAPGSVTVRENSHAHPTDPDLSNNTAPIAVTVTSGSSSSPSSSSPASSPGPGSGPAADPGSSAGELAASGAPPVALIAAAAVAALALGGAVAYTSVRRRR</sequence>
<feature type="transmembrane region" description="Helical" evidence="2">
    <location>
        <begin position="497"/>
        <end position="519"/>
    </location>
</feature>
<organism evidence="4 5">
    <name type="scientific">Actinacidiphila alni</name>
    <dbReference type="NCBI Taxonomy" id="380248"/>
    <lineage>
        <taxon>Bacteria</taxon>
        <taxon>Bacillati</taxon>
        <taxon>Actinomycetota</taxon>
        <taxon>Actinomycetes</taxon>
        <taxon>Kitasatosporales</taxon>
        <taxon>Streptomycetaceae</taxon>
        <taxon>Actinacidiphila</taxon>
    </lineage>
</organism>
<feature type="signal peptide" evidence="3">
    <location>
        <begin position="1"/>
        <end position="47"/>
    </location>
</feature>
<name>A0A1I2KTM1_9ACTN</name>